<organism evidence="8 9">
    <name type="scientific">Immersiella caudata</name>
    <dbReference type="NCBI Taxonomy" id="314043"/>
    <lineage>
        <taxon>Eukaryota</taxon>
        <taxon>Fungi</taxon>
        <taxon>Dikarya</taxon>
        <taxon>Ascomycota</taxon>
        <taxon>Pezizomycotina</taxon>
        <taxon>Sordariomycetes</taxon>
        <taxon>Sordariomycetidae</taxon>
        <taxon>Sordariales</taxon>
        <taxon>Lasiosphaeriaceae</taxon>
        <taxon>Immersiella</taxon>
    </lineage>
</organism>
<dbReference type="Proteomes" id="UP001175000">
    <property type="component" value="Unassembled WGS sequence"/>
</dbReference>
<accession>A0AA39X3Z8</accession>
<keyword evidence="4" id="KW-0560">Oxidoreductase</keyword>
<dbReference type="InterPro" id="IPR045054">
    <property type="entry name" value="P4HA-like"/>
</dbReference>
<evidence type="ECO:0000313" key="8">
    <source>
        <dbReference type="EMBL" id="KAK0626882.1"/>
    </source>
</evidence>
<evidence type="ECO:0000256" key="3">
    <source>
        <dbReference type="ARBA" id="ARBA00022964"/>
    </source>
</evidence>
<reference evidence="8" key="1">
    <citation type="submission" date="2023-06" db="EMBL/GenBank/DDBJ databases">
        <title>Genome-scale phylogeny and comparative genomics of the fungal order Sordariales.</title>
        <authorList>
            <consortium name="Lawrence Berkeley National Laboratory"/>
            <person name="Hensen N."/>
            <person name="Bonometti L."/>
            <person name="Westerberg I."/>
            <person name="Brannstrom I.O."/>
            <person name="Guillou S."/>
            <person name="Cros-Aarteil S."/>
            <person name="Calhoun S."/>
            <person name="Haridas S."/>
            <person name="Kuo A."/>
            <person name="Mondo S."/>
            <person name="Pangilinan J."/>
            <person name="Riley R."/>
            <person name="Labutti K."/>
            <person name="Andreopoulos B."/>
            <person name="Lipzen A."/>
            <person name="Chen C."/>
            <person name="Yanf M."/>
            <person name="Daum C."/>
            <person name="Ng V."/>
            <person name="Clum A."/>
            <person name="Steindorff A."/>
            <person name="Ohm R."/>
            <person name="Martin F."/>
            <person name="Silar P."/>
            <person name="Natvig D."/>
            <person name="Lalanne C."/>
            <person name="Gautier V."/>
            <person name="Ament-Velasquez S.L."/>
            <person name="Kruys A."/>
            <person name="Hutchinson M.I."/>
            <person name="Powell A.J."/>
            <person name="Barry K."/>
            <person name="Miller A.N."/>
            <person name="Grigoriev I.V."/>
            <person name="Debuchy R."/>
            <person name="Gladieux P."/>
            <person name="Thoren M.H."/>
            <person name="Johannesson H."/>
        </authorList>
    </citation>
    <scope>NUCLEOTIDE SEQUENCE</scope>
    <source>
        <strain evidence="8">CBS 606.72</strain>
    </source>
</reference>
<evidence type="ECO:0000256" key="4">
    <source>
        <dbReference type="ARBA" id="ARBA00023002"/>
    </source>
</evidence>
<protein>
    <recommendedName>
        <fullName evidence="7">Prolyl 4-hydroxylase alpha subunit domain-containing protein</fullName>
    </recommendedName>
</protein>
<dbReference type="GO" id="GO:0004656">
    <property type="term" value="F:procollagen-proline 4-dioxygenase activity"/>
    <property type="evidence" value="ECO:0007669"/>
    <property type="project" value="TreeGrafter"/>
</dbReference>
<dbReference type="SUPFAM" id="SSF51197">
    <property type="entry name" value="Clavaminate synthase-like"/>
    <property type="match status" value="1"/>
</dbReference>
<evidence type="ECO:0000259" key="7">
    <source>
        <dbReference type="SMART" id="SM00702"/>
    </source>
</evidence>
<feature type="domain" description="Prolyl 4-hydroxylase alpha subunit" evidence="7">
    <location>
        <begin position="78"/>
        <end position="302"/>
    </location>
</feature>
<dbReference type="InterPro" id="IPR044862">
    <property type="entry name" value="Pro_4_hyd_alph_FE2OG_OXY"/>
</dbReference>
<proteinExistence type="predicted"/>
<dbReference type="GO" id="GO:0005506">
    <property type="term" value="F:iron ion binding"/>
    <property type="evidence" value="ECO:0007669"/>
    <property type="project" value="InterPro"/>
</dbReference>
<evidence type="ECO:0000256" key="2">
    <source>
        <dbReference type="ARBA" id="ARBA00022723"/>
    </source>
</evidence>
<keyword evidence="9" id="KW-1185">Reference proteome</keyword>
<dbReference type="GO" id="GO:0031418">
    <property type="term" value="F:L-ascorbic acid binding"/>
    <property type="evidence" value="ECO:0007669"/>
    <property type="project" value="InterPro"/>
</dbReference>
<sequence>MLRRLLNTFSSNPPPPSNKDHDDFVRRMKANKPVQVPYESLPITLPPSFLTIDSPDAKPITITRIDFANSPLPEYTDHHAYILDNVLSPSECAELLALAEASVADVSKAEDGSPWRRAMVALGAGYEVFSPNYRNSDRLIWDRQEVIDRIWERCLRAEGLRERMAEVKGEPTITRGRKLERKGEDGSWFRFVRVNERMRFLKYSGGEFFQAHRDASFGEERDGKMLESLFTLHLYLNDSKAAVGDSAELAGGATPFLSSDYKRRIDVDPKAGRVLIFQQRGLMHSGDDVREGVKYTMRTDIMYELVEEE</sequence>
<feature type="region of interest" description="Disordered" evidence="6">
    <location>
        <begin position="1"/>
        <end position="22"/>
    </location>
</feature>
<dbReference type="PANTHER" id="PTHR10869:SF241">
    <property type="entry name" value="FE2OG DIOXYGENASE DOMAIN-CONTAINING PROTEIN"/>
    <property type="match status" value="1"/>
</dbReference>
<evidence type="ECO:0000313" key="9">
    <source>
        <dbReference type="Proteomes" id="UP001175000"/>
    </source>
</evidence>
<dbReference type="Gene3D" id="2.60.120.620">
    <property type="entry name" value="q2cbj1_9rhob like domain"/>
    <property type="match status" value="1"/>
</dbReference>
<evidence type="ECO:0000256" key="6">
    <source>
        <dbReference type="SAM" id="MobiDB-lite"/>
    </source>
</evidence>
<keyword evidence="5" id="KW-0408">Iron</keyword>
<dbReference type="InterPro" id="IPR006620">
    <property type="entry name" value="Pro_4_hyd_alph"/>
</dbReference>
<dbReference type="AlphaFoldDB" id="A0AA39X3Z8"/>
<dbReference type="SMART" id="SM00702">
    <property type="entry name" value="P4Hc"/>
    <property type="match status" value="1"/>
</dbReference>
<evidence type="ECO:0000256" key="5">
    <source>
        <dbReference type="ARBA" id="ARBA00023004"/>
    </source>
</evidence>
<keyword evidence="3" id="KW-0223">Dioxygenase</keyword>
<comment type="caution">
    <text evidence="8">The sequence shown here is derived from an EMBL/GenBank/DDBJ whole genome shotgun (WGS) entry which is preliminary data.</text>
</comment>
<dbReference type="EMBL" id="JAULSU010000002">
    <property type="protein sequence ID" value="KAK0626882.1"/>
    <property type="molecule type" value="Genomic_DNA"/>
</dbReference>
<dbReference type="GO" id="GO:0005783">
    <property type="term" value="C:endoplasmic reticulum"/>
    <property type="evidence" value="ECO:0007669"/>
    <property type="project" value="TreeGrafter"/>
</dbReference>
<name>A0AA39X3Z8_9PEZI</name>
<evidence type="ECO:0000256" key="1">
    <source>
        <dbReference type="ARBA" id="ARBA00001961"/>
    </source>
</evidence>
<dbReference type="Pfam" id="PF13640">
    <property type="entry name" value="2OG-FeII_Oxy_3"/>
    <property type="match status" value="1"/>
</dbReference>
<comment type="cofactor">
    <cofactor evidence="1">
        <name>L-ascorbate</name>
        <dbReference type="ChEBI" id="CHEBI:38290"/>
    </cofactor>
</comment>
<dbReference type="PANTHER" id="PTHR10869">
    <property type="entry name" value="PROLYL 4-HYDROXYLASE ALPHA SUBUNIT"/>
    <property type="match status" value="1"/>
</dbReference>
<gene>
    <name evidence="8" type="ORF">B0T14DRAFT_511252</name>
</gene>
<keyword evidence="2" id="KW-0479">Metal-binding</keyword>